<dbReference type="InterPro" id="IPR012657">
    <property type="entry name" value="23S_rRNA-intervening_sequence"/>
</dbReference>
<dbReference type="PANTHER" id="PTHR38471:SF2">
    <property type="entry name" value="FOUR HELIX BUNDLE PROTEIN"/>
    <property type="match status" value="1"/>
</dbReference>
<gene>
    <name evidence="1" type="ORF">VB264_23920</name>
</gene>
<evidence type="ECO:0000313" key="1">
    <source>
        <dbReference type="EMBL" id="MEA5260867.1"/>
    </source>
</evidence>
<dbReference type="SUPFAM" id="SSF158446">
    <property type="entry name" value="IVS-encoded protein-like"/>
    <property type="match status" value="1"/>
</dbReference>
<dbReference type="PANTHER" id="PTHR38471">
    <property type="entry name" value="FOUR HELIX BUNDLE PROTEIN"/>
    <property type="match status" value="1"/>
</dbReference>
<dbReference type="InterPro" id="IPR036583">
    <property type="entry name" value="23S_rRNA_IVS_sf"/>
</dbReference>
<reference evidence="1 2" key="1">
    <citation type="submission" date="2023-12" db="EMBL/GenBank/DDBJ databases">
        <title>Novel species of the genus Arcicella isolated from rivers.</title>
        <authorList>
            <person name="Lu H."/>
        </authorList>
    </citation>
    <scope>NUCLEOTIDE SEQUENCE [LARGE SCALE GENOMIC DNA]</scope>
    <source>
        <strain evidence="1 2">LMG 21963</strain>
    </source>
</reference>
<name>A0ABU5QUT5_9BACT</name>
<keyword evidence="2" id="KW-1185">Reference proteome</keyword>
<dbReference type="Pfam" id="PF05635">
    <property type="entry name" value="23S_rRNA_IVP"/>
    <property type="match status" value="1"/>
</dbReference>
<evidence type="ECO:0000313" key="2">
    <source>
        <dbReference type="Proteomes" id="UP001304671"/>
    </source>
</evidence>
<organism evidence="1 2">
    <name type="scientific">Arcicella aquatica</name>
    <dbReference type="NCBI Taxonomy" id="217141"/>
    <lineage>
        <taxon>Bacteria</taxon>
        <taxon>Pseudomonadati</taxon>
        <taxon>Bacteroidota</taxon>
        <taxon>Cytophagia</taxon>
        <taxon>Cytophagales</taxon>
        <taxon>Flectobacillaceae</taxon>
        <taxon>Arcicella</taxon>
    </lineage>
</organism>
<dbReference type="Proteomes" id="UP001304671">
    <property type="component" value="Unassembled WGS sequence"/>
</dbReference>
<protein>
    <submittedName>
        <fullName evidence="1">Four helix bundle protein</fullName>
    </submittedName>
</protein>
<dbReference type="CDD" id="cd16377">
    <property type="entry name" value="23S_rRNA_IVP_like"/>
    <property type="match status" value="1"/>
</dbReference>
<dbReference type="EMBL" id="JAYFUL010000072">
    <property type="protein sequence ID" value="MEA5260867.1"/>
    <property type="molecule type" value="Genomic_DNA"/>
</dbReference>
<accession>A0ABU5QUT5</accession>
<proteinExistence type="predicted"/>
<dbReference type="RefSeq" id="WP_323253766.1">
    <property type="nucleotide sequence ID" value="NZ_JAYFUL010000072.1"/>
</dbReference>
<comment type="caution">
    <text evidence="1">The sequence shown here is derived from an EMBL/GenBank/DDBJ whole genome shotgun (WGS) entry which is preliminary data.</text>
</comment>
<dbReference type="Gene3D" id="1.20.1440.60">
    <property type="entry name" value="23S rRNA-intervening sequence"/>
    <property type="match status" value="1"/>
</dbReference>
<dbReference type="NCBIfam" id="TIGR02436">
    <property type="entry name" value="four helix bundle protein"/>
    <property type="match status" value="1"/>
</dbReference>
<sequence>MRGHNFRELNVWKQAVVFVTEIYILTRTFPQEEIYGLTSQIRRAAISIPSNIAEGSGRSSKDFTRFLDMSLSSAYEVETQLMIAQNLAYISTDDFQRMIEILKSIENQLHGLSKYLNK</sequence>